<name>A0ABW2FPB3_9ACTN</name>
<dbReference type="SUPFAM" id="SSF53474">
    <property type="entry name" value="alpha/beta-Hydrolases"/>
    <property type="match status" value="1"/>
</dbReference>
<sequence>MEFRTDILGEPYEAAELPLAADEEGAVSATLVRRLVPGSRQAVLYVHGYVDYFFQTHLADHFNAAGYSFYALDLRKYGRSLRTHQSPNFVRDLAAYDEELDEAVRIVREVDGHTRLLVNGHSTGGLVTALWAHRRAGRGLVDGLFLNSPFLSMPAAPAVRTLGAPALDALGRIAGLRKLPAPLNPHYVHSLHRDHRGSWDFDLALKPAEGFPLYAGWLAAIQRGHRQVRRGLAVDCPVLLMASTASTSTTRWTEDLHRTDAVLRADDIAALGPRLGRHVTVVRIDGGVHDLVLSGERARTEVFAELDRWLAAYLPGRVA</sequence>
<dbReference type="InterPro" id="IPR022742">
    <property type="entry name" value="Hydrolase_4"/>
</dbReference>
<dbReference type="Proteomes" id="UP001596435">
    <property type="component" value="Unassembled WGS sequence"/>
</dbReference>
<dbReference type="RefSeq" id="WP_345704578.1">
    <property type="nucleotide sequence ID" value="NZ_BAABKV010000001.1"/>
</dbReference>
<evidence type="ECO:0000313" key="2">
    <source>
        <dbReference type="EMBL" id="MFC7179089.1"/>
    </source>
</evidence>
<keyword evidence="2" id="KW-0378">Hydrolase</keyword>
<dbReference type="InterPro" id="IPR051044">
    <property type="entry name" value="MAG_DAG_Lipase"/>
</dbReference>
<dbReference type="InterPro" id="IPR029058">
    <property type="entry name" value="AB_hydrolase_fold"/>
</dbReference>
<comment type="caution">
    <text evidence="2">The sequence shown here is derived from an EMBL/GenBank/DDBJ whole genome shotgun (WGS) entry which is preliminary data.</text>
</comment>
<dbReference type="PANTHER" id="PTHR11614">
    <property type="entry name" value="PHOSPHOLIPASE-RELATED"/>
    <property type="match status" value="1"/>
</dbReference>
<evidence type="ECO:0000313" key="3">
    <source>
        <dbReference type="Proteomes" id="UP001596435"/>
    </source>
</evidence>
<dbReference type="Pfam" id="PF12146">
    <property type="entry name" value="Hydrolase_4"/>
    <property type="match status" value="1"/>
</dbReference>
<accession>A0ABW2FPB3</accession>
<protein>
    <submittedName>
        <fullName evidence="2">Alpha/beta hydrolase</fullName>
    </submittedName>
</protein>
<proteinExistence type="predicted"/>
<gene>
    <name evidence="2" type="ORF">ACFQMG_05865</name>
</gene>
<keyword evidence="3" id="KW-1185">Reference proteome</keyword>
<reference evidence="3" key="1">
    <citation type="journal article" date="2019" name="Int. J. Syst. Evol. Microbiol.">
        <title>The Global Catalogue of Microorganisms (GCM) 10K type strain sequencing project: providing services to taxonomists for standard genome sequencing and annotation.</title>
        <authorList>
            <consortium name="The Broad Institute Genomics Platform"/>
            <consortium name="The Broad Institute Genome Sequencing Center for Infectious Disease"/>
            <person name="Wu L."/>
            <person name="Ma J."/>
        </authorList>
    </citation>
    <scope>NUCLEOTIDE SEQUENCE [LARGE SCALE GENOMIC DNA]</scope>
    <source>
        <strain evidence="3">CGMCC 1.12859</strain>
    </source>
</reference>
<dbReference type="Gene3D" id="3.40.50.1820">
    <property type="entry name" value="alpha/beta hydrolase"/>
    <property type="match status" value="1"/>
</dbReference>
<dbReference type="GO" id="GO:0016787">
    <property type="term" value="F:hydrolase activity"/>
    <property type="evidence" value="ECO:0007669"/>
    <property type="project" value="UniProtKB-KW"/>
</dbReference>
<evidence type="ECO:0000259" key="1">
    <source>
        <dbReference type="Pfam" id="PF12146"/>
    </source>
</evidence>
<dbReference type="EMBL" id="JBHTAJ010000008">
    <property type="protein sequence ID" value="MFC7179089.1"/>
    <property type="molecule type" value="Genomic_DNA"/>
</dbReference>
<feature type="domain" description="Serine aminopeptidase S33" evidence="1">
    <location>
        <begin position="39"/>
        <end position="189"/>
    </location>
</feature>
<organism evidence="2 3">
    <name type="scientific">Kitasatospora paranensis</name>
    <dbReference type="NCBI Taxonomy" id="258053"/>
    <lineage>
        <taxon>Bacteria</taxon>
        <taxon>Bacillati</taxon>
        <taxon>Actinomycetota</taxon>
        <taxon>Actinomycetes</taxon>
        <taxon>Kitasatosporales</taxon>
        <taxon>Streptomycetaceae</taxon>
        <taxon>Kitasatospora</taxon>
    </lineage>
</organism>